<proteinExistence type="predicted"/>
<dbReference type="InterPro" id="IPR005181">
    <property type="entry name" value="SASA"/>
</dbReference>
<accession>A0ABX7I5Q8</accession>
<keyword evidence="5" id="KW-1185">Reference proteome</keyword>
<dbReference type="Pfam" id="PF03629">
    <property type="entry name" value="SASA"/>
    <property type="match status" value="1"/>
</dbReference>
<dbReference type="NCBIfam" id="TIGR04183">
    <property type="entry name" value="Por_Secre_tail"/>
    <property type="match status" value="1"/>
</dbReference>
<evidence type="ECO:0000259" key="3">
    <source>
        <dbReference type="Pfam" id="PF18962"/>
    </source>
</evidence>
<name>A0ABX7I5Q8_9BACT</name>
<protein>
    <submittedName>
        <fullName evidence="4">T9SS type A sorting domain-containing protein</fullName>
    </submittedName>
</protein>
<evidence type="ECO:0000256" key="1">
    <source>
        <dbReference type="ARBA" id="ARBA00022801"/>
    </source>
</evidence>
<dbReference type="InterPro" id="IPR013783">
    <property type="entry name" value="Ig-like_fold"/>
</dbReference>
<dbReference type="Pfam" id="PF18962">
    <property type="entry name" value="Por_Secre_tail"/>
    <property type="match status" value="1"/>
</dbReference>
<sequence length="666" mass="72333">MVPHLLIRHLLVLAFIFSNLWHVLAQITITYPADRAVFQRNNSNEAQLYVAGYVTEMFDKIEVRLTPLVAGEGQAVPAGGGWQLLDAQVTCGQFYGSINAKGGWYKLEVQGIRAGSQPKVASLAHVGLGEVFVVAGQSNATGGDANPNGPGAKHDQVNSVDFQNYNAASQSIAPYASVQLPCPQFVHLDAGVKTAPFGNYAWCWGAFGDQLYEKLHVPVMIFNAGWSSTGIDNWFESVDPAKAPVSAFGYVFPAGMPFGHLRLALNYYVAQLGIRAVLWHQGETDNYLEQPGDDTFTRYASRLSGVIQATRNLTGKTDLAWMVARASRFTVNGVNRVSANVIAAQNEVISNNALYPHVYPGPDTDPYFSIDYRADQVHFRGDGVTPSADGKVYAGLVSLAQFWSDRVDAAFLSQSVPYAATPPPLVNAVAAPPAEVTFQAPAGSAGTKYAWLSEVECNTPLSANPEFKAGAGHYKLRMTDAKGNVVFSPALNVDGNALPVIMEYFYAQADADNRVTLHWATSAEINAAYFEIERSRDAVHYSTVATERAWGNTSCLHAYTATDEPLEPGIYYYRLRQWDLDGTSHLSRITSLHIGGAEPQVYPNPVTDQLTISAAHSLRKVVIRDASGREVFSADSAGKVMVVDVSRLPAGLYIVEAVDKRVQILK</sequence>
<dbReference type="Gene3D" id="3.40.50.1110">
    <property type="entry name" value="SGNH hydrolase"/>
    <property type="match status" value="1"/>
</dbReference>
<dbReference type="RefSeq" id="WP_204663112.1">
    <property type="nucleotide sequence ID" value="NZ_CP056775.1"/>
</dbReference>
<organism evidence="4 5">
    <name type="scientific">Dyadobacter sandarakinus</name>
    <dbReference type="NCBI Taxonomy" id="2747268"/>
    <lineage>
        <taxon>Bacteria</taxon>
        <taxon>Pseudomonadati</taxon>
        <taxon>Bacteroidota</taxon>
        <taxon>Cytophagia</taxon>
        <taxon>Cytophagales</taxon>
        <taxon>Spirosomataceae</taxon>
        <taxon>Dyadobacter</taxon>
    </lineage>
</organism>
<dbReference type="InterPro" id="IPR026444">
    <property type="entry name" value="Secre_tail"/>
</dbReference>
<dbReference type="Gene3D" id="2.60.40.10">
    <property type="entry name" value="Immunoglobulins"/>
    <property type="match status" value="1"/>
</dbReference>
<feature type="domain" description="Secretion system C-terminal sorting" evidence="3">
    <location>
        <begin position="601"/>
        <end position="661"/>
    </location>
</feature>
<reference evidence="4 5" key="1">
    <citation type="submission" date="2020-06" db="EMBL/GenBank/DDBJ databases">
        <title>Dyadobacter sandarakinus sp. nov., isolated from the soil of the Arctic Yellow River Station.</title>
        <authorList>
            <person name="Zhang Y."/>
            <person name="Peng F."/>
        </authorList>
    </citation>
    <scope>NUCLEOTIDE SEQUENCE [LARGE SCALE GENOMIC DNA]</scope>
    <source>
        <strain evidence="4 5">Q3-56</strain>
    </source>
</reference>
<feature type="domain" description="Sialate O-acetylesterase" evidence="2">
    <location>
        <begin position="130"/>
        <end position="335"/>
    </location>
</feature>
<gene>
    <name evidence="4" type="ORF">HWI92_09485</name>
</gene>
<evidence type="ECO:0000259" key="2">
    <source>
        <dbReference type="Pfam" id="PF03629"/>
    </source>
</evidence>
<dbReference type="InterPro" id="IPR036514">
    <property type="entry name" value="SGNH_hydro_sf"/>
</dbReference>
<evidence type="ECO:0000313" key="4">
    <source>
        <dbReference type="EMBL" id="QRR01120.1"/>
    </source>
</evidence>
<dbReference type="SUPFAM" id="SSF52266">
    <property type="entry name" value="SGNH hydrolase"/>
    <property type="match status" value="1"/>
</dbReference>
<keyword evidence="1" id="KW-0378">Hydrolase</keyword>
<dbReference type="EMBL" id="CP056775">
    <property type="protein sequence ID" value="QRR01120.1"/>
    <property type="molecule type" value="Genomic_DNA"/>
</dbReference>
<evidence type="ECO:0000313" key="5">
    <source>
        <dbReference type="Proteomes" id="UP000612680"/>
    </source>
</evidence>
<dbReference type="Proteomes" id="UP000612680">
    <property type="component" value="Chromosome"/>
</dbReference>